<dbReference type="Gene3D" id="3.20.20.70">
    <property type="entry name" value="Aldolase class I"/>
    <property type="match status" value="1"/>
</dbReference>
<keyword evidence="13" id="KW-0862">Zinc</keyword>
<keyword evidence="10 11" id="KW-0119">Carbohydrate metabolism</keyword>
<dbReference type="CDD" id="cd00429">
    <property type="entry name" value="RPE"/>
    <property type="match status" value="1"/>
</dbReference>
<dbReference type="PROSITE" id="PS01085">
    <property type="entry name" value="RIBUL_P_3_EPIMER_1"/>
    <property type="match status" value="1"/>
</dbReference>
<keyword evidence="16" id="KW-1185">Reference proteome</keyword>
<comment type="cofactor">
    <cofactor evidence="10 13">
        <name>a divalent metal cation</name>
        <dbReference type="ChEBI" id="CHEBI:60240"/>
    </cofactor>
    <text evidence="10 13">Binds 1 divalent metal cation per subunit.</text>
</comment>
<evidence type="ECO:0000256" key="2">
    <source>
        <dbReference type="ARBA" id="ARBA00001936"/>
    </source>
</evidence>
<dbReference type="NCBIfam" id="TIGR01163">
    <property type="entry name" value="rpe"/>
    <property type="match status" value="1"/>
</dbReference>
<evidence type="ECO:0000256" key="7">
    <source>
        <dbReference type="ARBA" id="ARBA00013188"/>
    </source>
</evidence>
<evidence type="ECO:0000256" key="11">
    <source>
        <dbReference type="PIRNR" id="PIRNR001461"/>
    </source>
</evidence>
<evidence type="ECO:0000256" key="3">
    <source>
        <dbReference type="ARBA" id="ARBA00001941"/>
    </source>
</evidence>
<feature type="binding site" evidence="10 14">
    <location>
        <begin position="202"/>
        <end position="203"/>
    </location>
    <ligand>
        <name>substrate</name>
    </ligand>
</feature>
<evidence type="ECO:0000256" key="5">
    <source>
        <dbReference type="ARBA" id="ARBA00001954"/>
    </source>
</evidence>
<keyword evidence="13" id="KW-0464">Manganese</keyword>
<dbReference type="GO" id="GO:0006098">
    <property type="term" value="P:pentose-phosphate shunt"/>
    <property type="evidence" value="ECO:0007669"/>
    <property type="project" value="UniProtKB-UniRule"/>
</dbReference>
<evidence type="ECO:0000256" key="6">
    <source>
        <dbReference type="ARBA" id="ARBA00009541"/>
    </source>
</evidence>
<dbReference type="KEGG" id="aarg:Aargi30884_10220"/>
<comment type="catalytic activity">
    <reaction evidence="1 10 11">
        <text>D-ribulose 5-phosphate = D-xylulose 5-phosphate</text>
        <dbReference type="Rhea" id="RHEA:13677"/>
        <dbReference type="ChEBI" id="CHEBI:57737"/>
        <dbReference type="ChEBI" id="CHEBI:58121"/>
        <dbReference type="EC" id="5.1.3.1"/>
    </reaction>
</comment>
<gene>
    <name evidence="10" type="primary">rpe</name>
    <name evidence="15" type="ORF">Aargi30884_10220</name>
</gene>
<dbReference type="SUPFAM" id="SSF51366">
    <property type="entry name" value="Ribulose-phoshate binding barrel"/>
    <property type="match status" value="1"/>
</dbReference>
<feature type="binding site" evidence="10 14">
    <location>
        <position position="10"/>
    </location>
    <ligand>
        <name>substrate</name>
    </ligand>
</feature>
<feature type="binding site" evidence="10 13">
    <location>
        <position position="68"/>
    </location>
    <ligand>
        <name>a divalent metal cation</name>
        <dbReference type="ChEBI" id="CHEBI:60240"/>
    </ligand>
</feature>
<dbReference type="AlphaFoldDB" id="A0A6N4TH85"/>
<feature type="active site" description="Proton donor" evidence="10 12">
    <location>
        <position position="180"/>
    </location>
</feature>
<dbReference type="GO" id="GO:0046872">
    <property type="term" value="F:metal ion binding"/>
    <property type="evidence" value="ECO:0007669"/>
    <property type="project" value="UniProtKB-UniRule"/>
</dbReference>
<comment type="cofactor">
    <cofactor evidence="5">
        <name>Fe(2+)</name>
        <dbReference type="ChEBI" id="CHEBI:29033"/>
    </cofactor>
</comment>
<evidence type="ECO:0000256" key="10">
    <source>
        <dbReference type="HAMAP-Rule" id="MF_02227"/>
    </source>
</evidence>
<feature type="binding site" evidence="10 14">
    <location>
        <begin position="147"/>
        <end position="150"/>
    </location>
    <ligand>
        <name>substrate</name>
    </ligand>
</feature>
<keyword evidence="13" id="KW-0170">Cobalt</keyword>
<comment type="similarity">
    <text evidence="6 10 11">Belongs to the ribulose-phosphate 3-epimerase family.</text>
</comment>
<dbReference type="PANTHER" id="PTHR11749">
    <property type="entry name" value="RIBULOSE-5-PHOSPHATE-3-EPIMERASE"/>
    <property type="match status" value="1"/>
</dbReference>
<dbReference type="Proteomes" id="UP000464754">
    <property type="component" value="Chromosome"/>
</dbReference>
<feature type="binding site" evidence="10 13">
    <location>
        <position position="37"/>
    </location>
    <ligand>
        <name>a divalent metal cation</name>
        <dbReference type="ChEBI" id="CHEBI:60240"/>
    </ligand>
</feature>
<comment type="cofactor">
    <cofactor evidence="4">
        <name>Zn(2+)</name>
        <dbReference type="ChEBI" id="CHEBI:29105"/>
    </cofactor>
</comment>
<dbReference type="InterPro" id="IPR026019">
    <property type="entry name" value="Ribul_P_3_epim"/>
</dbReference>
<feature type="binding site" evidence="10 13">
    <location>
        <position position="35"/>
    </location>
    <ligand>
        <name>a divalent metal cation</name>
        <dbReference type="ChEBI" id="CHEBI:60240"/>
    </ligand>
</feature>
<dbReference type="HAMAP" id="MF_02227">
    <property type="entry name" value="RPE"/>
    <property type="match status" value="1"/>
</dbReference>
<feature type="active site" description="Proton acceptor" evidence="10 12">
    <location>
        <position position="37"/>
    </location>
</feature>
<dbReference type="EMBL" id="AP019695">
    <property type="protein sequence ID" value="BBK22119.1"/>
    <property type="molecule type" value="Genomic_DNA"/>
</dbReference>
<dbReference type="InterPro" id="IPR011060">
    <property type="entry name" value="RibuloseP-bd_barrel"/>
</dbReference>
<evidence type="ECO:0000256" key="9">
    <source>
        <dbReference type="ARBA" id="ARBA00023235"/>
    </source>
</evidence>
<keyword evidence="8 10" id="KW-0479">Metal-binding</keyword>
<evidence type="ECO:0000256" key="13">
    <source>
        <dbReference type="PIRSR" id="PIRSR001461-2"/>
    </source>
</evidence>
<dbReference type="InterPro" id="IPR000056">
    <property type="entry name" value="Ribul_P_3_epim-like"/>
</dbReference>
<proteinExistence type="inferred from homology"/>
<dbReference type="GO" id="GO:0004750">
    <property type="term" value="F:D-ribulose-phosphate 3-epimerase activity"/>
    <property type="evidence" value="ECO:0007669"/>
    <property type="project" value="UniProtKB-UniRule"/>
</dbReference>
<evidence type="ECO:0000256" key="14">
    <source>
        <dbReference type="PIRSR" id="PIRSR001461-3"/>
    </source>
</evidence>
<name>A0A6N4TH85_9FIRM</name>
<sequence>MKKKCIIAPSILSLDFSRTSEQLKEVNESKAEWLHFDVMDGHFVPNLTFGPDILKGVKKAVDKVMDVHIMVSDPKTYADIFIDAGADVLTFHVEALENMEGVVKLCKHIRERGVKAGVSLRPKTSVETLLPYLEYMDVVLVMSVEPGFGGQSFMEDQLEKVRVLRKEIDERDLDVRLEIDGGINDKTAVLAVEAGCDTLVAGSYVFKNDIGKAVDSLLCLK</sequence>
<evidence type="ECO:0000256" key="4">
    <source>
        <dbReference type="ARBA" id="ARBA00001947"/>
    </source>
</evidence>
<protein>
    <recommendedName>
        <fullName evidence="7 10">Ribulose-phosphate 3-epimerase</fullName>
        <ecNumber evidence="7 10">5.1.3.1</ecNumber>
    </recommendedName>
</protein>
<accession>A0A6N4TH85</accession>
<dbReference type="EC" id="5.1.3.1" evidence="7 10"/>
<feature type="binding site" evidence="14">
    <location>
        <position position="182"/>
    </location>
    <ligand>
        <name>substrate</name>
    </ligand>
</feature>
<dbReference type="NCBIfam" id="NF004076">
    <property type="entry name" value="PRK05581.1-4"/>
    <property type="match status" value="1"/>
</dbReference>
<evidence type="ECO:0000313" key="16">
    <source>
        <dbReference type="Proteomes" id="UP000464754"/>
    </source>
</evidence>
<dbReference type="RefSeq" id="WP_163051656.1">
    <property type="nucleotide sequence ID" value="NZ_AP019695.1"/>
</dbReference>
<keyword evidence="9 10" id="KW-0413">Isomerase</keyword>
<evidence type="ECO:0000313" key="15">
    <source>
        <dbReference type="EMBL" id="BBK22119.1"/>
    </source>
</evidence>
<dbReference type="PIRSF" id="PIRSF001461">
    <property type="entry name" value="RPE"/>
    <property type="match status" value="1"/>
</dbReference>
<feature type="binding site" evidence="10 13">
    <location>
        <position position="180"/>
    </location>
    <ligand>
        <name>a divalent metal cation</name>
        <dbReference type="ChEBI" id="CHEBI:60240"/>
    </ligand>
</feature>
<dbReference type="PROSITE" id="PS01086">
    <property type="entry name" value="RIBUL_P_3_EPIMER_2"/>
    <property type="match status" value="1"/>
</dbReference>
<comment type="pathway">
    <text evidence="10">Carbohydrate degradation.</text>
</comment>
<comment type="function">
    <text evidence="10">Catalyzes the reversible epimerization of D-ribulose 5-phosphate to D-xylulose 5-phosphate.</text>
</comment>
<dbReference type="GO" id="GO:0005737">
    <property type="term" value="C:cytoplasm"/>
    <property type="evidence" value="ECO:0007669"/>
    <property type="project" value="UniProtKB-ARBA"/>
</dbReference>
<dbReference type="FunFam" id="3.20.20.70:FF:000004">
    <property type="entry name" value="Ribulose-phosphate 3-epimerase"/>
    <property type="match status" value="1"/>
</dbReference>
<dbReference type="Pfam" id="PF00834">
    <property type="entry name" value="Ribul_P_3_epim"/>
    <property type="match status" value="1"/>
</dbReference>
<evidence type="ECO:0000256" key="8">
    <source>
        <dbReference type="ARBA" id="ARBA00022723"/>
    </source>
</evidence>
<evidence type="ECO:0000256" key="12">
    <source>
        <dbReference type="PIRSR" id="PIRSR001461-1"/>
    </source>
</evidence>
<reference evidence="16" key="1">
    <citation type="submission" date="2019-05" db="EMBL/GenBank/DDBJ databases">
        <title>Complete genome sequencing of Absiella argi strain JCM 30884.</title>
        <authorList>
            <person name="Sakamoto M."/>
            <person name="Murakami T."/>
            <person name="Mori H."/>
        </authorList>
    </citation>
    <scope>NUCLEOTIDE SEQUENCE [LARGE SCALE GENOMIC DNA]</scope>
    <source>
        <strain evidence="16">JCM 30884</strain>
    </source>
</reference>
<comment type="cofactor">
    <cofactor evidence="2">
        <name>Mn(2+)</name>
        <dbReference type="ChEBI" id="CHEBI:29035"/>
    </cofactor>
</comment>
<evidence type="ECO:0000256" key="1">
    <source>
        <dbReference type="ARBA" id="ARBA00001782"/>
    </source>
</evidence>
<feature type="binding site" evidence="10">
    <location>
        <begin position="180"/>
        <end position="182"/>
    </location>
    <ligand>
        <name>substrate</name>
    </ligand>
</feature>
<feature type="binding site" evidence="10 14">
    <location>
        <position position="68"/>
    </location>
    <ligand>
        <name>substrate</name>
    </ligand>
</feature>
<organism evidence="15 16">
    <name type="scientific">Amedibacterium intestinale</name>
    <dbReference type="NCBI Taxonomy" id="2583452"/>
    <lineage>
        <taxon>Bacteria</taxon>
        <taxon>Bacillati</taxon>
        <taxon>Bacillota</taxon>
        <taxon>Erysipelotrichia</taxon>
        <taxon>Erysipelotrichales</taxon>
        <taxon>Erysipelotrichaceae</taxon>
        <taxon>Amedibacterium</taxon>
    </lineage>
</organism>
<comment type="cofactor">
    <cofactor evidence="3">
        <name>Co(2+)</name>
        <dbReference type="ChEBI" id="CHEBI:48828"/>
    </cofactor>
</comment>
<dbReference type="InterPro" id="IPR013785">
    <property type="entry name" value="Aldolase_TIM"/>
</dbReference>
<dbReference type="GO" id="GO:0019323">
    <property type="term" value="P:pentose catabolic process"/>
    <property type="evidence" value="ECO:0007669"/>
    <property type="project" value="UniProtKB-UniRule"/>
</dbReference>